<dbReference type="GeneID" id="25298194"/>
<dbReference type="Proteomes" id="UP000053617">
    <property type="component" value="Unassembled WGS sequence"/>
</dbReference>
<name>A0A0D2FGF2_9EURO</name>
<evidence type="ECO:0000313" key="2">
    <source>
        <dbReference type="Proteomes" id="UP000053617"/>
    </source>
</evidence>
<evidence type="ECO:0000313" key="1">
    <source>
        <dbReference type="EMBL" id="KIX01057.1"/>
    </source>
</evidence>
<sequence length="285" mass="32368">MTIATHLIIVCCHAIYLGPDSSDESNWLIEPFQKGETGTYSAHVEAGVRELAADESALLVFSGGPTKKQRTDQSEGDGYLKIAVEHGLFGLETSPPSLRQRIFVDRFATDSYQNILCSLVQFPLFAQEFLDRSTNTTTTLESSGSSHRSNPSLNQNQLVFPSKLTIISHEFKRARFLDLHLPALRWTRETNYIGINPPFDAARMAEIETGDRLRGYGAWEKDVYGVGEVLTRKRKARDWDEDRFRADVLQKLKVSDEARRKLENVVFRRAGGDSNRREVEKMPWE</sequence>
<dbReference type="VEuPathDB" id="FungiDB:Z518_10123"/>
<dbReference type="InterPro" id="IPR055323">
    <property type="entry name" value="C57A10.07/YOR238W"/>
</dbReference>
<dbReference type="GO" id="GO:0005737">
    <property type="term" value="C:cytoplasm"/>
    <property type="evidence" value="ECO:0007669"/>
    <property type="project" value="TreeGrafter"/>
</dbReference>
<dbReference type="RefSeq" id="XP_013268193.1">
    <property type="nucleotide sequence ID" value="XM_013412739.1"/>
</dbReference>
<reference evidence="1 2" key="1">
    <citation type="submission" date="2015-01" db="EMBL/GenBank/DDBJ databases">
        <title>The Genome Sequence of Rhinocladiella mackenzie CBS 650.93.</title>
        <authorList>
            <consortium name="The Broad Institute Genomics Platform"/>
            <person name="Cuomo C."/>
            <person name="de Hoog S."/>
            <person name="Gorbushina A."/>
            <person name="Stielow B."/>
            <person name="Teixiera M."/>
            <person name="Abouelleil A."/>
            <person name="Chapman S.B."/>
            <person name="Priest M."/>
            <person name="Young S.K."/>
            <person name="Wortman J."/>
            <person name="Nusbaum C."/>
            <person name="Birren B."/>
        </authorList>
    </citation>
    <scope>NUCLEOTIDE SEQUENCE [LARGE SCALE GENOMIC DNA]</scope>
    <source>
        <strain evidence="1 2">CBS 650.93</strain>
    </source>
</reference>
<dbReference type="OrthoDB" id="4347at2759"/>
<organism evidence="1 2">
    <name type="scientific">Rhinocladiella mackenziei CBS 650.93</name>
    <dbReference type="NCBI Taxonomy" id="1442369"/>
    <lineage>
        <taxon>Eukaryota</taxon>
        <taxon>Fungi</taxon>
        <taxon>Dikarya</taxon>
        <taxon>Ascomycota</taxon>
        <taxon>Pezizomycotina</taxon>
        <taxon>Eurotiomycetes</taxon>
        <taxon>Chaetothyriomycetidae</taxon>
        <taxon>Chaetothyriales</taxon>
        <taxon>Herpotrichiellaceae</taxon>
        <taxon>Rhinocladiella</taxon>
    </lineage>
</organism>
<dbReference type="AlphaFoldDB" id="A0A0D2FGF2"/>
<dbReference type="PANTHER" id="PTHR28110">
    <property type="entry name" value="TRANSMEMBRANE PROTEIN"/>
    <property type="match status" value="1"/>
</dbReference>
<evidence type="ECO:0008006" key="3">
    <source>
        <dbReference type="Google" id="ProtNLM"/>
    </source>
</evidence>
<protein>
    <recommendedName>
        <fullName evidence="3">DUF218 domain-containing protein</fullName>
    </recommendedName>
</protein>
<keyword evidence="2" id="KW-1185">Reference proteome</keyword>
<accession>A0A0D2FGF2</accession>
<proteinExistence type="predicted"/>
<dbReference type="EMBL" id="KN847482">
    <property type="protein sequence ID" value="KIX01057.1"/>
    <property type="molecule type" value="Genomic_DNA"/>
</dbReference>
<dbReference type="PANTHER" id="PTHR28110:SF1">
    <property type="entry name" value="TRANSMEMBRANE PROTEIN"/>
    <property type="match status" value="1"/>
</dbReference>
<gene>
    <name evidence="1" type="ORF">Z518_10123</name>
</gene>
<dbReference type="HOGENOM" id="CLU_048479_1_0_1"/>